<reference evidence="2 3" key="1">
    <citation type="submission" date="2018-11" db="EMBL/GenBank/DDBJ databases">
        <authorList>
            <consortium name="Pathogen Informatics"/>
        </authorList>
    </citation>
    <scope>NUCLEOTIDE SEQUENCE [LARGE SCALE GENOMIC DNA]</scope>
</reference>
<sequence length="93" mass="10135">MFELIQTHTTFFSANTLKVPDYRFLADRVFEVVKKFEEEVAKIPEKQLKDFIIQPEVKKPAAAGDAAGKNQEAGNKAAAKPAAGAGDNQAAKK</sequence>
<dbReference type="AlphaFoldDB" id="A0A3P6RLB6"/>
<organism evidence="2 3">
    <name type="scientific">Anisakis simplex</name>
    <name type="common">Herring worm</name>
    <dbReference type="NCBI Taxonomy" id="6269"/>
    <lineage>
        <taxon>Eukaryota</taxon>
        <taxon>Metazoa</taxon>
        <taxon>Ecdysozoa</taxon>
        <taxon>Nematoda</taxon>
        <taxon>Chromadorea</taxon>
        <taxon>Rhabditida</taxon>
        <taxon>Spirurina</taxon>
        <taxon>Ascaridomorpha</taxon>
        <taxon>Ascaridoidea</taxon>
        <taxon>Anisakidae</taxon>
        <taxon>Anisakis</taxon>
        <taxon>Anisakis simplex complex</taxon>
    </lineage>
</organism>
<name>A0A3P6RLB6_ANISI</name>
<protein>
    <submittedName>
        <fullName evidence="2">Uncharacterized protein</fullName>
    </submittedName>
</protein>
<proteinExistence type="predicted"/>
<dbReference type="EMBL" id="UYRR01034448">
    <property type="protein sequence ID" value="VDK61079.1"/>
    <property type="molecule type" value="Genomic_DNA"/>
</dbReference>
<gene>
    <name evidence="2" type="ORF">ASIM_LOCUS17688</name>
</gene>
<accession>A0A3P6RLB6</accession>
<keyword evidence="3" id="KW-1185">Reference proteome</keyword>
<evidence type="ECO:0000313" key="3">
    <source>
        <dbReference type="Proteomes" id="UP000267096"/>
    </source>
</evidence>
<dbReference type="Proteomes" id="UP000267096">
    <property type="component" value="Unassembled WGS sequence"/>
</dbReference>
<evidence type="ECO:0000256" key="1">
    <source>
        <dbReference type="SAM" id="MobiDB-lite"/>
    </source>
</evidence>
<evidence type="ECO:0000313" key="2">
    <source>
        <dbReference type="EMBL" id="VDK61079.1"/>
    </source>
</evidence>
<feature type="region of interest" description="Disordered" evidence="1">
    <location>
        <begin position="62"/>
        <end position="93"/>
    </location>
</feature>